<name>A0A1H4VTF2_9MICC</name>
<keyword evidence="6" id="KW-1185">Reference proteome</keyword>
<feature type="region of interest" description="Disordered" evidence="3">
    <location>
        <begin position="1"/>
        <end position="20"/>
    </location>
</feature>
<evidence type="ECO:0000313" key="5">
    <source>
        <dbReference type="EMBL" id="SEC84245.1"/>
    </source>
</evidence>
<dbReference type="EMBL" id="FNSN01000004">
    <property type="protein sequence ID" value="SEC84245.1"/>
    <property type="molecule type" value="Genomic_DNA"/>
</dbReference>
<feature type="active site" description="Proton donor/acceptor" evidence="2">
    <location>
        <position position="178"/>
    </location>
</feature>
<keyword evidence="4" id="KW-0812">Transmembrane</keyword>
<evidence type="ECO:0000313" key="6">
    <source>
        <dbReference type="Proteomes" id="UP000182652"/>
    </source>
</evidence>
<dbReference type="InterPro" id="IPR042002">
    <property type="entry name" value="Sortase_C"/>
</dbReference>
<evidence type="ECO:0000256" key="3">
    <source>
        <dbReference type="SAM" id="MobiDB-lite"/>
    </source>
</evidence>
<sequence length="311" mass="32694">MNTPSTAPAPGTARGRRAARPARTWRLPVAAVVVAVIALAGMAVLLYPTAASWFSQLEQSRVIANSATSVDADRGRENEQLRLAHAYNKALASGAVLDANQRLPTGEGKSSDSSLNYDSILKDSATGVMARLMVPSIGVDLPIYHGTSDETLLKGLGHLEGTSLPVGGSGTHSVITGHRGLANATMFTDLDRVKEGDMFSLSVAGEVISYRVINTQVVDPDQTKPLQAVPGKDLVTLVTCTPLGINSQRILVTGERVTPTPPADLEAAAALPTIPGFPWWAVILVGGLLLALVYVWRSGYAPRVKAVQTAS</sequence>
<feature type="active site" description="Acyl-thioester intermediate" evidence="2">
    <location>
        <position position="240"/>
    </location>
</feature>
<dbReference type="GO" id="GO:0016787">
    <property type="term" value="F:hydrolase activity"/>
    <property type="evidence" value="ECO:0007669"/>
    <property type="project" value="UniProtKB-KW"/>
</dbReference>
<keyword evidence="4" id="KW-1133">Transmembrane helix</keyword>
<keyword evidence="4" id="KW-0472">Membrane</keyword>
<dbReference type="AlphaFoldDB" id="A0A1H4VTF2"/>
<feature type="transmembrane region" description="Helical" evidence="4">
    <location>
        <begin position="24"/>
        <end position="47"/>
    </location>
</feature>
<organism evidence="5 6">
    <name type="scientific">Arthrobacter woluwensis</name>
    <dbReference type="NCBI Taxonomy" id="156980"/>
    <lineage>
        <taxon>Bacteria</taxon>
        <taxon>Bacillati</taxon>
        <taxon>Actinomycetota</taxon>
        <taxon>Actinomycetes</taxon>
        <taxon>Micrococcales</taxon>
        <taxon>Micrococcaceae</taxon>
        <taxon>Arthrobacter</taxon>
    </lineage>
</organism>
<dbReference type="NCBIfam" id="TIGR01076">
    <property type="entry name" value="sortase_fam"/>
    <property type="match status" value="1"/>
</dbReference>
<evidence type="ECO:0000256" key="1">
    <source>
        <dbReference type="ARBA" id="ARBA00022801"/>
    </source>
</evidence>
<dbReference type="CDD" id="cd05827">
    <property type="entry name" value="Sortase_C"/>
    <property type="match status" value="1"/>
</dbReference>
<evidence type="ECO:0000256" key="4">
    <source>
        <dbReference type="SAM" id="Phobius"/>
    </source>
</evidence>
<dbReference type="Proteomes" id="UP000182652">
    <property type="component" value="Unassembled WGS sequence"/>
</dbReference>
<dbReference type="RefSeq" id="WP_074784648.1">
    <property type="nucleotide sequence ID" value="NZ_FNSN01000004.1"/>
</dbReference>
<dbReference type="STRING" id="156980.SAMN04489745_3311"/>
<dbReference type="InterPro" id="IPR005754">
    <property type="entry name" value="Sortase"/>
</dbReference>
<protein>
    <submittedName>
        <fullName evidence="5">Sortase A</fullName>
    </submittedName>
</protein>
<dbReference type="InterPro" id="IPR023365">
    <property type="entry name" value="Sortase_dom-sf"/>
</dbReference>
<dbReference type="Pfam" id="PF04203">
    <property type="entry name" value="Sortase"/>
    <property type="match status" value="1"/>
</dbReference>
<dbReference type="NCBIfam" id="NF033745">
    <property type="entry name" value="class_C_sortase"/>
    <property type="match status" value="1"/>
</dbReference>
<reference evidence="5 6" key="1">
    <citation type="submission" date="2016-10" db="EMBL/GenBank/DDBJ databases">
        <authorList>
            <person name="de Groot N.N."/>
        </authorList>
    </citation>
    <scope>NUCLEOTIDE SEQUENCE [LARGE SCALE GENOMIC DNA]</scope>
    <source>
        <strain evidence="5 6">DSM 10495</strain>
    </source>
</reference>
<feature type="compositionally biased region" description="Low complexity" evidence="3">
    <location>
        <begin position="1"/>
        <end position="13"/>
    </location>
</feature>
<dbReference type="Gene3D" id="2.40.260.10">
    <property type="entry name" value="Sortase"/>
    <property type="match status" value="1"/>
</dbReference>
<accession>A0A1H4VTF2</accession>
<feature type="transmembrane region" description="Helical" evidence="4">
    <location>
        <begin position="277"/>
        <end position="296"/>
    </location>
</feature>
<dbReference type="SUPFAM" id="SSF63817">
    <property type="entry name" value="Sortase"/>
    <property type="match status" value="1"/>
</dbReference>
<proteinExistence type="predicted"/>
<gene>
    <name evidence="5" type="ORF">SAMN04489745_3311</name>
</gene>
<evidence type="ECO:0000256" key="2">
    <source>
        <dbReference type="PIRSR" id="PIRSR605754-1"/>
    </source>
</evidence>
<keyword evidence="1" id="KW-0378">Hydrolase</keyword>